<proteinExistence type="inferred from homology"/>
<evidence type="ECO:0000256" key="5">
    <source>
        <dbReference type="ARBA" id="ARBA00023136"/>
    </source>
</evidence>
<feature type="transmembrane region" description="Helical" evidence="7">
    <location>
        <begin position="25"/>
        <end position="42"/>
    </location>
</feature>
<evidence type="ECO:0000259" key="8">
    <source>
        <dbReference type="Pfam" id="PF02687"/>
    </source>
</evidence>
<dbReference type="InterPro" id="IPR025857">
    <property type="entry name" value="MacB_PCD"/>
</dbReference>
<evidence type="ECO:0000256" key="3">
    <source>
        <dbReference type="ARBA" id="ARBA00022692"/>
    </source>
</evidence>
<feature type="transmembrane region" description="Helical" evidence="7">
    <location>
        <begin position="371"/>
        <end position="393"/>
    </location>
</feature>
<reference evidence="10 11" key="1">
    <citation type="submission" date="2019-06" db="EMBL/GenBank/DDBJ databases">
        <title>Quisquiliibacterium sp. nov., isolated from a maize field.</title>
        <authorList>
            <person name="Lin S.-Y."/>
            <person name="Tsai C.-F."/>
            <person name="Young C.-C."/>
        </authorList>
    </citation>
    <scope>NUCLEOTIDE SEQUENCE [LARGE SCALE GENOMIC DNA]</scope>
    <source>
        <strain evidence="10 11">CC-CFT501</strain>
    </source>
</reference>
<dbReference type="AlphaFoldDB" id="A0A5C8P0F1"/>
<dbReference type="PANTHER" id="PTHR30572:SF4">
    <property type="entry name" value="ABC TRANSPORTER PERMEASE YTRF"/>
    <property type="match status" value="1"/>
</dbReference>
<dbReference type="EMBL" id="VDUY01000002">
    <property type="protein sequence ID" value="TXL67081.1"/>
    <property type="molecule type" value="Genomic_DNA"/>
</dbReference>
<dbReference type="PANTHER" id="PTHR30572">
    <property type="entry name" value="MEMBRANE COMPONENT OF TRANSPORTER-RELATED"/>
    <property type="match status" value="1"/>
</dbReference>
<evidence type="ECO:0000256" key="2">
    <source>
        <dbReference type="ARBA" id="ARBA00022475"/>
    </source>
</evidence>
<dbReference type="GO" id="GO:0022857">
    <property type="term" value="F:transmembrane transporter activity"/>
    <property type="evidence" value="ECO:0007669"/>
    <property type="project" value="TreeGrafter"/>
</dbReference>
<evidence type="ECO:0000259" key="9">
    <source>
        <dbReference type="Pfam" id="PF12704"/>
    </source>
</evidence>
<sequence>MGFLGTLAIALKALATNKLRSALTMLGIVIGVAAVIAMIAIGRGAQQSVAEQLSGLGSNVIVVWPASASTGGLRLGASTAPSLSEDDATAIAREVPGVLLAAPLLRANQQIIVGNTNWQSSVHGITNDYLEARDWVLAAGRAFEPGEIGASGKVAIIGSTVARELFGDSDPIDRPMRIGRLPVTVVGVLAPKGQSAWGNDQDDVVMVPISTMRNRIQGQPTGRLKRVGSISIKAASAEALPGAMEGIRALLRQRHRLQSGQDDDFGMRNLTEIAETREEASRTLSWLLAAVAGVSLLVGGIGIMNIMLVSVTERTREIGLRRAVGARARDILLQFLVEATTLSVIGGLLGTLLGVGAAIAVAEFVGWRTLLGLDAIVLAVGFAAAIGIFFGFWPARKASRLQPIEALRHE</sequence>
<dbReference type="Pfam" id="PF12704">
    <property type="entry name" value="MacB_PCD"/>
    <property type="match status" value="1"/>
</dbReference>
<evidence type="ECO:0000256" key="7">
    <source>
        <dbReference type="SAM" id="Phobius"/>
    </source>
</evidence>
<comment type="similarity">
    <text evidence="6">Belongs to the ABC-4 integral membrane protein family.</text>
</comment>
<keyword evidence="4 7" id="KW-1133">Transmembrane helix</keyword>
<evidence type="ECO:0000256" key="1">
    <source>
        <dbReference type="ARBA" id="ARBA00004651"/>
    </source>
</evidence>
<evidence type="ECO:0000313" key="11">
    <source>
        <dbReference type="Proteomes" id="UP000321548"/>
    </source>
</evidence>
<feature type="transmembrane region" description="Helical" evidence="7">
    <location>
        <begin position="286"/>
        <end position="311"/>
    </location>
</feature>
<keyword evidence="2" id="KW-1003">Cell membrane</keyword>
<dbReference type="InterPro" id="IPR050250">
    <property type="entry name" value="Macrolide_Exporter_MacB"/>
</dbReference>
<evidence type="ECO:0000313" key="10">
    <source>
        <dbReference type="EMBL" id="TXL67081.1"/>
    </source>
</evidence>
<dbReference type="GO" id="GO:0005886">
    <property type="term" value="C:plasma membrane"/>
    <property type="evidence" value="ECO:0007669"/>
    <property type="project" value="UniProtKB-SubCell"/>
</dbReference>
<dbReference type="InterPro" id="IPR003838">
    <property type="entry name" value="ABC3_permease_C"/>
</dbReference>
<dbReference type="OrthoDB" id="4814201at2"/>
<evidence type="ECO:0000256" key="4">
    <source>
        <dbReference type="ARBA" id="ARBA00022989"/>
    </source>
</evidence>
<keyword evidence="11" id="KW-1185">Reference proteome</keyword>
<protein>
    <submittedName>
        <fullName evidence="10">FtsX-like permease family protein</fullName>
    </submittedName>
</protein>
<evidence type="ECO:0000256" key="6">
    <source>
        <dbReference type="ARBA" id="ARBA00038076"/>
    </source>
</evidence>
<feature type="transmembrane region" description="Helical" evidence="7">
    <location>
        <begin position="331"/>
        <end position="359"/>
    </location>
</feature>
<accession>A0A5C8P0F1</accession>
<dbReference type="Proteomes" id="UP000321548">
    <property type="component" value="Unassembled WGS sequence"/>
</dbReference>
<dbReference type="RefSeq" id="WP_147703330.1">
    <property type="nucleotide sequence ID" value="NZ_VDUY01000002.1"/>
</dbReference>
<keyword evidence="5 7" id="KW-0472">Membrane</keyword>
<dbReference type="Pfam" id="PF02687">
    <property type="entry name" value="FtsX"/>
    <property type="match status" value="1"/>
</dbReference>
<organism evidence="10 11">
    <name type="scientific">Zeimonas arvi</name>
    <dbReference type="NCBI Taxonomy" id="2498847"/>
    <lineage>
        <taxon>Bacteria</taxon>
        <taxon>Pseudomonadati</taxon>
        <taxon>Pseudomonadota</taxon>
        <taxon>Betaproteobacteria</taxon>
        <taxon>Burkholderiales</taxon>
        <taxon>Burkholderiaceae</taxon>
        <taxon>Zeimonas</taxon>
    </lineage>
</organism>
<feature type="domain" description="ABC3 transporter permease C-terminal" evidence="8">
    <location>
        <begin position="290"/>
        <end position="403"/>
    </location>
</feature>
<feature type="domain" description="MacB-like periplasmic core" evidence="9">
    <location>
        <begin position="21"/>
        <end position="249"/>
    </location>
</feature>
<gene>
    <name evidence="10" type="ORF">FHP08_05550</name>
</gene>
<comment type="caution">
    <text evidence="10">The sequence shown here is derived from an EMBL/GenBank/DDBJ whole genome shotgun (WGS) entry which is preliminary data.</text>
</comment>
<name>A0A5C8P0F1_9BURK</name>
<keyword evidence="3 7" id="KW-0812">Transmembrane</keyword>
<comment type="subcellular location">
    <subcellularLocation>
        <location evidence="1">Cell membrane</location>
        <topology evidence="1">Multi-pass membrane protein</topology>
    </subcellularLocation>
</comment>